<accession>A0A0G0SEB2</accession>
<dbReference type="EMBL" id="LBXD01000001">
    <property type="protein sequence ID" value="KKR24017.1"/>
    <property type="molecule type" value="Genomic_DNA"/>
</dbReference>
<organism evidence="1 2">
    <name type="scientific">Candidatus Yanofskybacteria bacterium GW2011_GWD2_39_48</name>
    <dbReference type="NCBI Taxonomy" id="1619031"/>
    <lineage>
        <taxon>Bacteria</taxon>
        <taxon>Candidatus Yanofskyibacteriota</taxon>
    </lineage>
</organism>
<evidence type="ECO:0000313" key="1">
    <source>
        <dbReference type="EMBL" id="KKR24017.1"/>
    </source>
</evidence>
<evidence type="ECO:0000313" key="2">
    <source>
        <dbReference type="Proteomes" id="UP000034764"/>
    </source>
</evidence>
<dbReference type="AlphaFoldDB" id="A0A0G0SEB2"/>
<protein>
    <submittedName>
        <fullName evidence="1">Uncharacterized protein</fullName>
    </submittedName>
</protein>
<sequence length="201" mass="23641">MSKAIAEQSNRLSIFWLKKHGYLHKDYSNMSGGINWSYGYSENKSSINFAIHRDNWGTPSEQAYIKLNYTHTDYWSGEKSEMDSKIELTTTPCRYGSRRYWFICPLYKSGRYCGRRVGVLFSIGKWFGCRHCGEIAYNSQMWGGRNKGFVSIPDIEKAEGEVKRWYYRGQPTRKHRRVIRLNEKFENGFLMMTAGLKKRYG</sequence>
<comment type="caution">
    <text evidence="1">The sequence shown here is derived from an EMBL/GenBank/DDBJ whole genome shotgun (WGS) entry which is preliminary data.</text>
</comment>
<dbReference type="Proteomes" id="UP000034764">
    <property type="component" value="Unassembled WGS sequence"/>
</dbReference>
<proteinExistence type="predicted"/>
<gene>
    <name evidence="1" type="ORF">UT53_C0001G0006</name>
</gene>
<reference evidence="1 2" key="1">
    <citation type="journal article" date="2015" name="Nature">
        <title>rRNA introns, odd ribosomes, and small enigmatic genomes across a large radiation of phyla.</title>
        <authorList>
            <person name="Brown C.T."/>
            <person name="Hug L.A."/>
            <person name="Thomas B.C."/>
            <person name="Sharon I."/>
            <person name="Castelle C.J."/>
            <person name="Singh A."/>
            <person name="Wilkins M.J."/>
            <person name="Williams K.H."/>
            <person name="Banfield J.F."/>
        </authorList>
    </citation>
    <scope>NUCLEOTIDE SEQUENCE [LARGE SCALE GENOMIC DNA]</scope>
</reference>
<name>A0A0G0SEB2_9BACT</name>